<feature type="compositionally biased region" description="Polar residues" evidence="1">
    <location>
        <begin position="19"/>
        <end position="29"/>
    </location>
</feature>
<name>A0A5B7JIZ6_PORTR</name>
<organism evidence="2 3">
    <name type="scientific">Portunus trituberculatus</name>
    <name type="common">Swimming crab</name>
    <name type="synonym">Neptunus trituberculatus</name>
    <dbReference type="NCBI Taxonomy" id="210409"/>
    <lineage>
        <taxon>Eukaryota</taxon>
        <taxon>Metazoa</taxon>
        <taxon>Ecdysozoa</taxon>
        <taxon>Arthropoda</taxon>
        <taxon>Crustacea</taxon>
        <taxon>Multicrustacea</taxon>
        <taxon>Malacostraca</taxon>
        <taxon>Eumalacostraca</taxon>
        <taxon>Eucarida</taxon>
        <taxon>Decapoda</taxon>
        <taxon>Pleocyemata</taxon>
        <taxon>Brachyura</taxon>
        <taxon>Eubrachyura</taxon>
        <taxon>Portunoidea</taxon>
        <taxon>Portunidae</taxon>
        <taxon>Portuninae</taxon>
        <taxon>Portunus</taxon>
    </lineage>
</organism>
<evidence type="ECO:0000313" key="3">
    <source>
        <dbReference type="Proteomes" id="UP000324222"/>
    </source>
</evidence>
<evidence type="ECO:0000256" key="1">
    <source>
        <dbReference type="SAM" id="MobiDB-lite"/>
    </source>
</evidence>
<comment type="caution">
    <text evidence="2">The sequence shown here is derived from an EMBL/GenBank/DDBJ whole genome shotgun (WGS) entry which is preliminary data.</text>
</comment>
<evidence type="ECO:0000313" key="2">
    <source>
        <dbReference type="EMBL" id="MPC93167.1"/>
    </source>
</evidence>
<keyword evidence="3" id="KW-1185">Reference proteome</keyword>
<proteinExistence type="predicted"/>
<protein>
    <submittedName>
        <fullName evidence="2">Uncharacterized protein</fullName>
    </submittedName>
</protein>
<gene>
    <name evidence="2" type="ORF">E2C01_088289</name>
</gene>
<dbReference type="AlphaFoldDB" id="A0A5B7JIZ6"/>
<dbReference type="Proteomes" id="UP000324222">
    <property type="component" value="Unassembled WGS sequence"/>
</dbReference>
<accession>A0A5B7JIZ6</accession>
<sequence>MKIPLTQTYNLKRPFEVNQDGNGRSSQGNSGDGPQPSGREDINDYNPPTRRNITHAPHLNSCVCQCPLTQQLRQYYDFETIQQVMNHDPPQCCEIIFKVLSSF</sequence>
<feature type="region of interest" description="Disordered" evidence="1">
    <location>
        <begin position="1"/>
        <end position="52"/>
    </location>
</feature>
<dbReference type="EMBL" id="VSRR010093865">
    <property type="protein sequence ID" value="MPC93167.1"/>
    <property type="molecule type" value="Genomic_DNA"/>
</dbReference>
<reference evidence="2 3" key="1">
    <citation type="submission" date="2019-05" db="EMBL/GenBank/DDBJ databases">
        <title>Another draft genome of Portunus trituberculatus and its Hox gene families provides insights of decapod evolution.</title>
        <authorList>
            <person name="Jeong J.-H."/>
            <person name="Song I."/>
            <person name="Kim S."/>
            <person name="Choi T."/>
            <person name="Kim D."/>
            <person name="Ryu S."/>
            <person name="Kim W."/>
        </authorList>
    </citation>
    <scope>NUCLEOTIDE SEQUENCE [LARGE SCALE GENOMIC DNA]</scope>
    <source>
        <tissue evidence="2">Muscle</tissue>
    </source>
</reference>
<feature type="compositionally biased region" description="Polar residues" evidence="1">
    <location>
        <begin position="1"/>
        <end position="10"/>
    </location>
</feature>